<comment type="caution">
    <text evidence="3">The sequence shown here is derived from an EMBL/GenBank/DDBJ whole genome shotgun (WGS) entry which is preliminary data.</text>
</comment>
<organism evidence="3 4">
    <name type="scientific">Rhizoctonia solani</name>
    <dbReference type="NCBI Taxonomy" id="456999"/>
    <lineage>
        <taxon>Eukaryota</taxon>
        <taxon>Fungi</taxon>
        <taxon>Dikarya</taxon>
        <taxon>Basidiomycota</taxon>
        <taxon>Agaricomycotina</taxon>
        <taxon>Agaricomycetes</taxon>
        <taxon>Cantharellales</taxon>
        <taxon>Ceratobasidiaceae</taxon>
        <taxon>Rhizoctonia</taxon>
    </lineage>
</organism>
<dbReference type="EMBL" id="CAJNJQ010006267">
    <property type="protein sequence ID" value="CAE7225241.1"/>
    <property type="molecule type" value="Genomic_DNA"/>
</dbReference>
<feature type="domain" description="DEP" evidence="2">
    <location>
        <begin position="343"/>
        <end position="410"/>
    </location>
</feature>
<feature type="compositionally biased region" description="Polar residues" evidence="1">
    <location>
        <begin position="175"/>
        <end position="186"/>
    </location>
</feature>
<dbReference type="InterPro" id="IPR000591">
    <property type="entry name" value="DEP_dom"/>
</dbReference>
<feature type="compositionally biased region" description="Polar residues" evidence="1">
    <location>
        <begin position="223"/>
        <end position="246"/>
    </location>
</feature>
<reference evidence="3" key="1">
    <citation type="submission" date="2021-01" db="EMBL/GenBank/DDBJ databases">
        <authorList>
            <person name="Kaushik A."/>
        </authorList>
    </citation>
    <scope>NUCLEOTIDE SEQUENCE</scope>
    <source>
        <strain evidence="3">AG5</strain>
    </source>
</reference>
<feature type="compositionally biased region" description="Polar residues" evidence="1">
    <location>
        <begin position="109"/>
        <end position="120"/>
    </location>
</feature>
<evidence type="ECO:0000313" key="4">
    <source>
        <dbReference type="Proteomes" id="UP000663827"/>
    </source>
</evidence>
<sequence length="530" mass="57251">MQSTHLNARSADREGGIEDMFNEIPSGFDQSNSTLSGSTYMSRRPPTRNRIRPLPQPPGASQGPGGFTAPALPSLPASMSMPIPEPFQHPGPPASFITTAGLASAELPQLSQPNPSTYNIPTVHGQVAPNDYQASCPSEPPPGVANSNSLDFPEPIYRNPSPQPSYDAYNGSAHAPSNANNSYDSNDPLIRTTSCTHTNQLYPSSFATPTLSLGLGANLGPGSASSSMLSGAPINRTNPKSSNWSANSDFLHRNNYSGSVVSYNTATGNDGAGCLDLPPASWSVADIDYRGGQQYLKGPEVNVYGDEDKAMFANPALLSHLAAKLRDTVPRSIHDQGSTPYVHTFTGKDIVSTIQSAIQLQLADLIVSINDRRTALQVAQSLQNQLFFRAVEWGGQPLRDGVEDVYMFPDEQAGGSRQYSAREELPSGVITLLTSCYSPCCARGLPGKCYTYSCSRRYQASAALGRQLSAQESKPAEKELTGEWKDSVDRDVVRNLPESERIRQEMIWQVVKKEEQYVNDLDTIVEVSSQ</sequence>
<dbReference type="PANTHER" id="PTHR46572">
    <property type="entry name" value="RHO1 GDP-GTP EXCHANGE PROTEIN 1-RELATED"/>
    <property type="match status" value="1"/>
</dbReference>
<dbReference type="Gene3D" id="1.20.900.10">
    <property type="entry name" value="Dbl homology (DH) domain"/>
    <property type="match status" value="1"/>
</dbReference>
<dbReference type="PANTHER" id="PTHR46572:SF1">
    <property type="entry name" value="RHO1 GUANINE NUCLEOTIDE EXCHANGE FACTOR TUS1"/>
    <property type="match status" value="1"/>
</dbReference>
<name>A0A8H3I394_9AGAM</name>
<dbReference type="PROSITE" id="PS50186">
    <property type="entry name" value="DEP"/>
    <property type="match status" value="1"/>
</dbReference>
<dbReference type="GO" id="GO:0035556">
    <property type="term" value="P:intracellular signal transduction"/>
    <property type="evidence" value="ECO:0007669"/>
    <property type="project" value="InterPro"/>
</dbReference>
<evidence type="ECO:0000259" key="2">
    <source>
        <dbReference type="PROSITE" id="PS50186"/>
    </source>
</evidence>
<protein>
    <recommendedName>
        <fullName evidence="2">DEP domain-containing protein</fullName>
    </recommendedName>
</protein>
<gene>
    <name evidence="3" type="ORF">RDB_LOCUS173912</name>
</gene>
<feature type="region of interest" description="Disordered" evidence="1">
    <location>
        <begin position="108"/>
        <end position="186"/>
    </location>
</feature>
<evidence type="ECO:0000313" key="3">
    <source>
        <dbReference type="EMBL" id="CAE7225241.1"/>
    </source>
</evidence>
<evidence type="ECO:0000256" key="1">
    <source>
        <dbReference type="SAM" id="MobiDB-lite"/>
    </source>
</evidence>
<feature type="region of interest" description="Disordered" evidence="1">
    <location>
        <begin position="1"/>
        <end position="71"/>
    </location>
</feature>
<proteinExistence type="predicted"/>
<accession>A0A8H3I394</accession>
<dbReference type="InterPro" id="IPR052233">
    <property type="entry name" value="Rho-type_GEFs"/>
</dbReference>
<dbReference type="Proteomes" id="UP000663827">
    <property type="component" value="Unassembled WGS sequence"/>
</dbReference>
<dbReference type="SUPFAM" id="SSF48065">
    <property type="entry name" value="DBL homology domain (DH-domain)"/>
    <property type="match status" value="1"/>
</dbReference>
<dbReference type="InterPro" id="IPR035899">
    <property type="entry name" value="DBL_dom_sf"/>
</dbReference>
<dbReference type="AlphaFoldDB" id="A0A8H3I394"/>
<feature type="compositionally biased region" description="Polar residues" evidence="1">
    <location>
        <begin position="28"/>
        <end position="41"/>
    </location>
</feature>
<feature type="region of interest" description="Disordered" evidence="1">
    <location>
        <begin position="222"/>
        <end position="246"/>
    </location>
</feature>